<accession>A0A6G1FAU8</accession>
<gene>
    <name evidence="2" type="ORF">E2562_022544</name>
</gene>
<evidence type="ECO:0000256" key="1">
    <source>
        <dbReference type="SAM" id="MobiDB-lite"/>
    </source>
</evidence>
<dbReference type="AlphaFoldDB" id="A0A6G1FAU8"/>
<dbReference type="Proteomes" id="UP000479710">
    <property type="component" value="Unassembled WGS sequence"/>
</dbReference>
<keyword evidence="3" id="KW-1185">Reference proteome</keyword>
<proteinExistence type="predicted"/>
<feature type="region of interest" description="Disordered" evidence="1">
    <location>
        <begin position="1"/>
        <end position="58"/>
    </location>
</feature>
<reference evidence="2 3" key="1">
    <citation type="submission" date="2019-11" db="EMBL/GenBank/DDBJ databases">
        <title>Whole genome sequence of Oryza granulata.</title>
        <authorList>
            <person name="Li W."/>
        </authorList>
    </citation>
    <scope>NUCLEOTIDE SEQUENCE [LARGE SCALE GENOMIC DNA]</scope>
    <source>
        <strain evidence="3">cv. Menghai</strain>
        <tissue evidence="2">Leaf</tissue>
    </source>
</reference>
<comment type="caution">
    <text evidence="2">The sequence shown here is derived from an EMBL/GenBank/DDBJ whole genome shotgun (WGS) entry which is preliminary data.</text>
</comment>
<evidence type="ECO:0000313" key="2">
    <source>
        <dbReference type="EMBL" id="KAF0934030.1"/>
    </source>
</evidence>
<dbReference type="EMBL" id="SPHZ02000001">
    <property type="protein sequence ID" value="KAF0934030.1"/>
    <property type="molecule type" value="Genomic_DNA"/>
</dbReference>
<name>A0A6G1FAU8_9ORYZ</name>
<sequence length="70" mass="7847">MEGLGSGQWRSGALTTGVEEAASTATRGRRRRKLRWPRGGRRRTSRWPLPQEEDAAVTASWRQLQEVAVA</sequence>
<organism evidence="2 3">
    <name type="scientific">Oryza meyeriana var. granulata</name>
    <dbReference type="NCBI Taxonomy" id="110450"/>
    <lineage>
        <taxon>Eukaryota</taxon>
        <taxon>Viridiplantae</taxon>
        <taxon>Streptophyta</taxon>
        <taxon>Embryophyta</taxon>
        <taxon>Tracheophyta</taxon>
        <taxon>Spermatophyta</taxon>
        <taxon>Magnoliopsida</taxon>
        <taxon>Liliopsida</taxon>
        <taxon>Poales</taxon>
        <taxon>Poaceae</taxon>
        <taxon>BOP clade</taxon>
        <taxon>Oryzoideae</taxon>
        <taxon>Oryzeae</taxon>
        <taxon>Oryzinae</taxon>
        <taxon>Oryza</taxon>
        <taxon>Oryza meyeriana</taxon>
    </lineage>
</organism>
<evidence type="ECO:0000313" key="3">
    <source>
        <dbReference type="Proteomes" id="UP000479710"/>
    </source>
</evidence>
<protein>
    <submittedName>
        <fullName evidence="2">Uncharacterized protein</fullName>
    </submittedName>
</protein>
<feature type="compositionally biased region" description="Basic residues" evidence="1">
    <location>
        <begin position="27"/>
        <end position="45"/>
    </location>
</feature>